<comment type="caution">
    <text evidence="2">The sequence shown here is derived from an EMBL/GenBank/DDBJ whole genome shotgun (WGS) entry which is preliminary data.</text>
</comment>
<evidence type="ECO:0000256" key="1">
    <source>
        <dbReference type="SAM" id="MobiDB-lite"/>
    </source>
</evidence>
<organism evidence="2 3">
    <name type="scientific">Dactylosporangium salmoneum</name>
    <dbReference type="NCBI Taxonomy" id="53361"/>
    <lineage>
        <taxon>Bacteria</taxon>
        <taxon>Bacillati</taxon>
        <taxon>Actinomycetota</taxon>
        <taxon>Actinomycetes</taxon>
        <taxon>Micromonosporales</taxon>
        <taxon>Micromonosporaceae</taxon>
        <taxon>Dactylosporangium</taxon>
    </lineage>
</organism>
<keyword evidence="3" id="KW-1185">Reference proteome</keyword>
<feature type="region of interest" description="Disordered" evidence="1">
    <location>
        <begin position="1"/>
        <end position="24"/>
    </location>
</feature>
<protein>
    <submittedName>
        <fullName evidence="2">Uncharacterized protein</fullName>
    </submittedName>
</protein>
<accession>A0ABP5VBA0</accession>
<gene>
    <name evidence="2" type="ORF">GCM10010170_113200</name>
</gene>
<dbReference type="EMBL" id="BAAARV010000147">
    <property type="protein sequence ID" value="GAA2396931.1"/>
    <property type="molecule type" value="Genomic_DNA"/>
</dbReference>
<dbReference type="Proteomes" id="UP001501444">
    <property type="component" value="Unassembled WGS sequence"/>
</dbReference>
<proteinExistence type="predicted"/>
<evidence type="ECO:0000313" key="3">
    <source>
        <dbReference type="Proteomes" id="UP001501444"/>
    </source>
</evidence>
<evidence type="ECO:0000313" key="2">
    <source>
        <dbReference type="EMBL" id="GAA2396931.1"/>
    </source>
</evidence>
<reference evidence="3" key="1">
    <citation type="journal article" date="2019" name="Int. J. Syst. Evol. Microbiol.">
        <title>The Global Catalogue of Microorganisms (GCM) 10K type strain sequencing project: providing services to taxonomists for standard genome sequencing and annotation.</title>
        <authorList>
            <consortium name="The Broad Institute Genomics Platform"/>
            <consortium name="The Broad Institute Genome Sequencing Center for Infectious Disease"/>
            <person name="Wu L."/>
            <person name="Ma J."/>
        </authorList>
    </citation>
    <scope>NUCLEOTIDE SEQUENCE [LARGE SCALE GENOMIC DNA]</scope>
    <source>
        <strain evidence="3">JCM 3272</strain>
    </source>
</reference>
<name>A0ABP5VBA0_9ACTN</name>
<sequence>MSAGAAHRAPPGRPLDVTSTGADAETERQDVVLASVPACFRRVARADAPVVLVPAAADDWLEQCRAAIRVPTTVAVVLSRAGLAEPAHVRGLHRDARDRGVAVVVSSPFATRALARVADDIRRDVPAAAAVDMLLRSDAGPGGCGADRLRIALLHELAVARYLTGRPGSLTVCHRSAGSYLVSGSVGRTPVLLSGVLSDAAGLRLEVDVVGSRRRWQVRRDSSAPADPTRVAMLDNTGRHVASSHYEGGERASWLRLHETLTGGRRDVQDLDTLADDLQIVADTLGI</sequence>